<name>A0A8J2K320_9HEXA</name>
<accession>A0A8J2K320</accession>
<dbReference type="EMBL" id="CAJVCH010171584">
    <property type="protein sequence ID" value="CAG7728979.1"/>
    <property type="molecule type" value="Genomic_DNA"/>
</dbReference>
<organism evidence="1 2">
    <name type="scientific">Allacma fusca</name>
    <dbReference type="NCBI Taxonomy" id="39272"/>
    <lineage>
        <taxon>Eukaryota</taxon>
        <taxon>Metazoa</taxon>
        <taxon>Ecdysozoa</taxon>
        <taxon>Arthropoda</taxon>
        <taxon>Hexapoda</taxon>
        <taxon>Collembola</taxon>
        <taxon>Symphypleona</taxon>
        <taxon>Sminthuridae</taxon>
        <taxon>Allacma</taxon>
    </lineage>
</organism>
<evidence type="ECO:0000313" key="2">
    <source>
        <dbReference type="Proteomes" id="UP000708208"/>
    </source>
</evidence>
<evidence type="ECO:0000313" key="1">
    <source>
        <dbReference type="EMBL" id="CAG7728979.1"/>
    </source>
</evidence>
<gene>
    <name evidence="1" type="ORF">AFUS01_LOCUS17721</name>
</gene>
<comment type="caution">
    <text evidence="1">The sequence shown here is derived from an EMBL/GenBank/DDBJ whole genome shotgun (WGS) entry which is preliminary data.</text>
</comment>
<sequence>MWRRKKSRKLVNVGDGEESKEQQLQPIFAIPRWCEPSSKTVLIDRRRNLLHGVNVVTRPHISNPGLLVETLRRKLWCAWANHRPKI</sequence>
<reference evidence="1" key="1">
    <citation type="submission" date="2021-06" db="EMBL/GenBank/DDBJ databases">
        <authorList>
            <person name="Hodson N. C."/>
            <person name="Mongue J. A."/>
            <person name="Jaron S. K."/>
        </authorList>
    </citation>
    <scope>NUCLEOTIDE SEQUENCE</scope>
</reference>
<keyword evidence="2" id="KW-1185">Reference proteome</keyword>
<protein>
    <submittedName>
        <fullName evidence="1">Uncharacterized protein</fullName>
    </submittedName>
</protein>
<proteinExistence type="predicted"/>
<dbReference type="Proteomes" id="UP000708208">
    <property type="component" value="Unassembled WGS sequence"/>
</dbReference>
<dbReference type="AlphaFoldDB" id="A0A8J2K320"/>